<name>A0A2P2MJR7_RHIMU</name>
<feature type="region of interest" description="Disordered" evidence="1">
    <location>
        <begin position="26"/>
        <end position="45"/>
    </location>
</feature>
<dbReference type="EMBL" id="GGEC01049980">
    <property type="protein sequence ID" value="MBX30464.1"/>
    <property type="molecule type" value="Transcribed_RNA"/>
</dbReference>
<dbReference type="EMBL" id="GGEC01049974">
    <property type="protein sequence ID" value="MBX30458.1"/>
    <property type="molecule type" value="Transcribed_RNA"/>
</dbReference>
<accession>A0A2P2MJR7</accession>
<feature type="compositionally biased region" description="Basic residues" evidence="1">
    <location>
        <begin position="33"/>
        <end position="45"/>
    </location>
</feature>
<organism evidence="2">
    <name type="scientific">Rhizophora mucronata</name>
    <name type="common">Asiatic mangrove</name>
    <dbReference type="NCBI Taxonomy" id="61149"/>
    <lineage>
        <taxon>Eukaryota</taxon>
        <taxon>Viridiplantae</taxon>
        <taxon>Streptophyta</taxon>
        <taxon>Embryophyta</taxon>
        <taxon>Tracheophyta</taxon>
        <taxon>Spermatophyta</taxon>
        <taxon>Magnoliopsida</taxon>
        <taxon>eudicotyledons</taxon>
        <taxon>Gunneridae</taxon>
        <taxon>Pentapetalae</taxon>
        <taxon>rosids</taxon>
        <taxon>fabids</taxon>
        <taxon>Malpighiales</taxon>
        <taxon>Rhizophoraceae</taxon>
        <taxon>Rhizophora</taxon>
    </lineage>
</organism>
<reference evidence="2" key="1">
    <citation type="submission" date="2018-02" db="EMBL/GenBank/DDBJ databases">
        <title>Rhizophora mucronata_Transcriptome.</title>
        <authorList>
            <person name="Meera S.P."/>
            <person name="Sreeshan A."/>
            <person name="Augustine A."/>
        </authorList>
    </citation>
    <scope>NUCLEOTIDE SEQUENCE</scope>
    <source>
        <tissue evidence="2">Leaf</tissue>
    </source>
</reference>
<protein>
    <submittedName>
        <fullName evidence="2">Uncharacterized protein</fullName>
    </submittedName>
</protein>
<dbReference type="AlphaFoldDB" id="A0A2P2MJR7"/>
<dbReference type="EMBL" id="GGEC01049975">
    <property type="protein sequence ID" value="MBX30459.1"/>
    <property type="molecule type" value="Transcribed_RNA"/>
</dbReference>
<evidence type="ECO:0000313" key="2">
    <source>
        <dbReference type="EMBL" id="MBX30459.1"/>
    </source>
</evidence>
<sequence length="95" mass="11292">MSWVSLMWRMHLVKVNSMLMRQTLEMRRTRDRQGRKRRSRGSKKLGLLKKGCWKRIYQGLPMNSRNWFGALLIAVLFGSSTWPSCSHWPTLRKLA</sequence>
<proteinExistence type="predicted"/>
<evidence type="ECO:0000256" key="1">
    <source>
        <dbReference type="SAM" id="MobiDB-lite"/>
    </source>
</evidence>
<dbReference type="EMBL" id="GGEC01049970">
    <property type="protein sequence ID" value="MBX30454.1"/>
    <property type="molecule type" value="Transcribed_RNA"/>
</dbReference>